<comment type="caution">
    <text evidence="2">The sequence shown here is derived from an EMBL/GenBank/DDBJ whole genome shotgun (WGS) entry which is preliminary data.</text>
</comment>
<proteinExistence type="predicted"/>
<reference evidence="2 3" key="1">
    <citation type="submission" date="2019-12" db="EMBL/GenBank/DDBJ databases">
        <authorList>
            <person name="Feng G."/>
            <person name="Zhu H."/>
        </authorList>
    </citation>
    <scope>NUCLEOTIDE SEQUENCE [LARGE SCALE GENOMIC DNA]</scope>
    <source>
        <strain evidence="2 3">FGD1</strain>
    </source>
</reference>
<dbReference type="EMBL" id="WVTD01000004">
    <property type="protein sequence ID" value="MYL97560.1"/>
    <property type="molecule type" value="Genomic_DNA"/>
</dbReference>
<keyword evidence="3" id="KW-1185">Reference proteome</keyword>
<evidence type="ECO:0000313" key="2">
    <source>
        <dbReference type="EMBL" id="MYL97560.1"/>
    </source>
</evidence>
<gene>
    <name evidence="2" type="ORF">GR702_07205</name>
</gene>
<dbReference type="InterPro" id="IPR029045">
    <property type="entry name" value="ClpP/crotonase-like_dom_sf"/>
</dbReference>
<dbReference type="RefSeq" id="WP_160985295.1">
    <property type="nucleotide sequence ID" value="NZ_WVTD01000004.1"/>
</dbReference>
<name>A0A7X4GF93_9SPHN</name>
<evidence type="ECO:0000256" key="1">
    <source>
        <dbReference type="SAM" id="SignalP"/>
    </source>
</evidence>
<protein>
    <submittedName>
        <fullName evidence="2">Alpha/beta hydrolase</fullName>
    </submittedName>
</protein>
<keyword evidence="2" id="KW-0378">Hydrolase</keyword>
<sequence length="256" mass="26901">MRSLTACLGLACLVAVSPLSAQVIEYEAVEVDAYHAAGGGERSLFLQGTGAAPAADPVPGASYLAPPSTDAPVHSAPTIPLGAAAYGPFRVLDGGRAALVDVTDERSPAQFEAMLREHPGIATIEMVDCPGTEDDLANLRLGRLIRQRGIATHVPAGGSVRSGGVELFLAGARRMADPGAEFAVHSWQDDTGMEPSDYGAAAPENLRYLDYYKQMGFSPIEAEAFYAMTNSVPFSSARWFGSGEMSLWVRLEPAGA</sequence>
<dbReference type="GO" id="GO:0016787">
    <property type="term" value="F:hydrolase activity"/>
    <property type="evidence" value="ECO:0007669"/>
    <property type="project" value="UniProtKB-KW"/>
</dbReference>
<feature type="signal peptide" evidence="1">
    <location>
        <begin position="1"/>
        <end position="21"/>
    </location>
</feature>
<dbReference type="AlphaFoldDB" id="A0A7X4GF93"/>
<accession>A0A7X4GF93</accession>
<dbReference type="SUPFAM" id="SSF52096">
    <property type="entry name" value="ClpP/crotonase"/>
    <property type="match status" value="1"/>
</dbReference>
<dbReference type="Proteomes" id="UP000465810">
    <property type="component" value="Unassembled WGS sequence"/>
</dbReference>
<feature type="chain" id="PRO_5030792717" evidence="1">
    <location>
        <begin position="22"/>
        <end position="256"/>
    </location>
</feature>
<organism evidence="2 3">
    <name type="scientific">Novosphingobium silvae</name>
    <dbReference type="NCBI Taxonomy" id="2692619"/>
    <lineage>
        <taxon>Bacteria</taxon>
        <taxon>Pseudomonadati</taxon>
        <taxon>Pseudomonadota</taxon>
        <taxon>Alphaproteobacteria</taxon>
        <taxon>Sphingomonadales</taxon>
        <taxon>Sphingomonadaceae</taxon>
        <taxon>Novosphingobium</taxon>
    </lineage>
</organism>
<evidence type="ECO:0000313" key="3">
    <source>
        <dbReference type="Proteomes" id="UP000465810"/>
    </source>
</evidence>
<keyword evidence="1" id="KW-0732">Signal</keyword>